<feature type="region of interest" description="Disordered" evidence="1">
    <location>
        <begin position="189"/>
        <end position="208"/>
    </location>
</feature>
<evidence type="ECO:0008006" key="5">
    <source>
        <dbReference type="Google" id="ProtNLM"/>
    </source>
</evidence>
<comment type="caution">
    <text evidence="3">The sequence shown here is derived from an EMBL/GenBank/DDBJ whole genome shotgun (WGS) entry which is preliminary data.</text>
</comment>
<evidence type="ECO:0000313" key="4">
    <source>
        <dbReference type="Proteomes" id="UP000730618"/>
    </source>
</evidence>
<dbReference type="EMBL" id="CAJVCE010000005">
    <property type="protein sequence ID" value="CAG7636945.1"/>
    <property type="molecule type" value="Genomic_DNA"/>
</dbReference>
<proteinExistence type="predicted"/>
<evidence type="ECO:0000256" key="2">
    <source>
        <dbReference type="SAM" id="Phobius"/>
    </source>
</evidence>
<reference evidence="3 4" key="1">
    <citation type="submission" date="2021-06" db="EMBL/GenBank/DDBJ databases">
        <authorList>
            <person name="Criscuolo A."/>
        </authorList>
    </citation>
    <scope>NUCLEOTIDE SEQUENCE [LARGE SCALE GENOMIC DNA]</scope>
    <source>
        <strain evidence="4">CIP 111802</strain>
    </source>
</reference>
<evidence type="ECO:0000256" key="1">
    <source>
        <dbReference type="SAM" id="MobiDB-lite"/>
    </source>
</evidence>
<organism evidence="3 4">
    <name type="scientific">Paenibacillus allorhizosphaerae</name>
    <dbReference type="NCBI Taxonomy" id="2849866"/>
    <lineage>
        <taxon>Bacteria</taxon>
        <taxon>Bacillati</taxon>
        <taxon>Bacillota</taxon>
        <taxon>Bacilli</taxon>
        <taxon>Bacillales</taxon>
        <taxon>Paenibacillaceae</taxon>
        <taxon>Paenibacillus</taxon>
    </lineage>
</organism>
<accession>A0ABN7TLL9</accession>
<keyword evidence="4" id="KW-1185">Reference proteome</keyword>
<feature type="transmembrane region" description="Helical" evidence="2">
    <location>
        <begin position="70"/>
        <end position="93"/>
    </location>
</feature>
<gene>
    <name evidence="3" type="ORF">PAECIP111802_02304</name>
</gene>
<feature type="transmembrane region" description="Helical" evidence="2">
    <location>
        <begin position="114"/>
        <end position="136"/>
    </location>
</feature>
<sequence length="208" mass="22791">MLEDDNMKRKSCSKSLLSKKWGYAASVALIPYALLKTVWATGVPLLVSEKGIEELHASMRTVADPVSGLLYSYGIDITAILAIIASLLALALVRPWGRMIPQGLPLVGGRKVPCWLPLIPAWLGGLLFTTISMVTFYKIIMGSIRFSDFTDFEPWVLIPVYGGFFTWGITISLAALAYQIRVSRIAPPSGCSPRKKKGACKNVQNDNE</sequence>
<protein>
    <recommendedName>
        <fullName evidence="5">DUF4328 domain-containing protein</fullName>
    </recommendedName>
</protein>
<keyword evidence="2" id="KW-1133">Transmembrane helix</keyword>
<dbReference type="Proteomes" id="UP000730618">
    <property type="component" value="Unassembled WGS sequence"/>
</dbReference>
<feature type="transmembrane region" description="Helical" evidence="2">
    <location>
        <begin position="156"/>
        <end position="178"/>
    </location>
</feature>
<evidence type="ECO:0000313" key="3">
    <source>
        <dbReference type="EMBL" id="CAG7636945.1"/>
    </source>
</evidence>
<name>A0ABN7TLL9_9BACL</name>
<feature type="transmembrane region" description="Helical" evidence="2">
    <location>
        <begin position="21"/>
        <end position="39"/>
    </location>
</feature>
<keyword evidence="2" id="KW-0812">Transmembrane</keyword>
<keyword evidence="2" id="KW-0472">Membrane</keyword>